<comment type="caution">
    <text evidence="2">The sequence shown here is derived from an EMBL/GenBank/DDBJ whole genome shotgun (WGS) entry which is preliminary data.</text>
</comment>
<feature type="region of interest" description="Disordered" evidence="1">
    <location>
        <begin position="1"/>
        <end position="42"/>
    </location>
</feature>
<proteinExistence type="predicted"/>
<dbReference type="AlphaFoldDB" id="E7RXV8"/>
<dbReference type="STRING" id="887898.HMPREF0551_1529"/>
<evidence type="ECO:0000256" key="1">
    <source>
        <dbReference type="SAM" id="MobiDB-lite"/>
    </source>
</evidence>
<evidence type="ECO:0000313" key="3">
    <source>
        <dbReference type="Proteomes" id="UP000011021"/>
    </source>
</evidence>
<dbReference type="EMBL" id="AEQP01000010">
    <property type="protein sequence ID" value="EFV94782.1"/>
    <property type="molecule type" value="Genomic_DNA"/>
</dbReference>
<organism evidence="2 3">
    <name type="scientific">Lautropia mirabilis ATCC 51599</name>
    <dbReference type="NCBI Taxonomy" id="887898"/>
    <lineage>
        <taxon>Bacteria</taxon>
        <taxon>Pseudomonadati</taxon>
        <taxon>Pseudomonadota</taxon>
        <taxon>Betaproteobacteria</taxon>
        <taxon>Burkholderiales</taxon>
        <taxon>Burkholderiaceae</taxon>
        <taxon>Lautropia</taxon>
    </lineage>
</organism>
<reference evidence="2 3" key="1">
    <citation type="submission" date="2010-12" db="EMBL/GenBank/DDBJ databases">
        <authorList>
            <person name="Muzny D."/>
            <person name="Qin X."/>
            <person name="Deng J."/>
            <person name="Jiang H."/>
            <person name="Liu Y."/>
            <person name="Qu J."/>
            <person name="Song X.-Z."/>
            <person name="Zhang L."/>
            <person name="Thornton R."/>
            <person name="Coyle M."/>
            <person name="Francisco L."/>
            <person name="Jackson L."/>
            <person name="Javaid M."/>
            <person name="Korchina V."/>
            <person name="Kovar C."/>
            <person name="Mata R."/>
            <person name="Mathew T."/>
            <person name="Ngo R."/>
            <person name="Nguyen L."/>
            <person name="Nguyen N."/>
            <person name="Okwuonu G."/>
            <person name="Ongeri F."/>
            <person name="Pham C."/>
            <person name="Simmons D."/>
            <person name="Wilczek-Boney K."/>
            <person name="Hale W."/>
            <person name="Jakkamsetti A."/>
            <person name="Pham P."/>
            <person name="Ruth R."/>
            <person name="San Lucas F."/>
            <person name="Warren J."/>
            <person name="Zhang J."/>
            <person name="Zhao Z."/>
            <person name="Zhou C."/>
            <person name="Zhu D."/>
            <person name="Lee S."/>
            <person name="Bess C."/>
            <person name="Blankenburg K."/>
            <person name="Forbes L."/>
            <person name="Fu Q."/>
            <person name="Gubbala S."/>
            <person name="Hirani K."/>
            <person name="Jayaseelan J.C."/>
            <person name="Lara F."/>
            <person name="Munidasa M."/>
            <person name="Palculict T."/>
            <person name="Patil S."/>
            <person name="Pu L.-L."/>
            <person name="Saada N."/>
            <person name="Tang L."/>
            <person name="Weissenberger G."/>
            <person name="Zhu Y."/>
            <person name="Hemphill L."/>
            <person name="Shang Y."/>
            <person name="Youmans B."/>
            <person name="Ayvaz T."/>
            <person name="Ross M."/>
            <person name="Santibanez J."/>
            <person name="Aqrawi P."/>
            <person name="Gross S."/>
            <person name="Joshi V."/>
            <person name="Fowler G."/>
            <person name="Nazareth L."/>
            <person name="Reid J."/>
            <person name="Worley K."/>
            <person name="Petrosino J."/>
            <person name="Highlander S."/>
            <person name="Gibbs R."/>
        </authorList>
    </citation>
    <scope>NUCLEOTIDE SEQUENCE [LARGE SCALE GENOMIC DNA]</scope>
    <source>
        <strain evidence="2 3">ATCC 51599</strain>
    </source>
</reference>
<evidence type="ECO:0000313" key="2">
    <source>
        <dbReference type="EMBL" id="EFV94782.1"/>
    </source>
</evidence>
<dbReference type="HOGENOM" id="CLU_3253423_0_0_4"/>
<keyword evidence="3" id="KW-1185">Reference proteome</keyword>
<protein>
    <submittedName>
        <fullName evidence="2">Uncharacterized protein</fullName>
    </submittedName>
</protein>
<sequence>MPPAPPMGAAPDSVSSSRHGSDAPGTPGSRPARQAPLPSPCA</sequence>
<gene>
    <name evidence="2" type="ORF">HMPREF0551_1529</name>
</gene>
<accession>E7RXV8</accession>
<dbReference type="Proteomes" id="UP000011021">
    <property type="component" value="Unassembled WGS sequence"/>
</dbReference>
<name>E7RXV8_9BURK</name>